<comment type="caution">
    <text evidence="2">The sequence shown here is derived from an EMBL/GenBank/DDBJ whole genome shotgun (WGS) entry which is preliminary data.</text>
</comment>
<dbReference type="RefSeq" id="WP_344814301.1">
    <property type="nucleotide sequence ID" value="NZ_BAAAYX010000020.1"/>
</dbReference>
<name>A0ABP7EC80_9ACTN</name>
<sequence length="80" mass="8208">MASATSAPLVVPTPPEGPSSPAAAPYVEGIRIWWSNGIGCVTYELATVGPEGTYSAPVEPVVVEQPTSWIVAQAPTLVST</sequence>
<evidence type="ECO:0000313" key="3">
    <source>
        <dbReference type="Proteomes" id="UP001500051"/>
    </source>
</evidence>
<organism evidence="2 3">
    <name type="scientific">Microlunatus aurantiacus</name>
    <dbReference type="NCBI Taxonomy" id="446786"/>
    <lineage>
        <taxon>Bacteria</taxon>
        <taxon>Bacillati</taxon>
        <taxon>Actinomycetota</taxon>
        <taxon>Actinomycetes</taxon>
        <taxon>Propionibacteriales</taxon>
        <taxon>Propionibacteriaceae</taxon>
        <taxon>Microlunatus</taxon>
    </lineage>
</organism>
<gene>
    <name evidence="2" type="ORF">GCM10022204_40830</name>
</gene>
<proteinExistence type="predicted"/>
<keyword evidence="3" id="KW-1185">Reference proteome</keyword>
<dbReference type="EMBL" id="BAAAYX010000020">
    <property type="protein sequence ID" value="GAA3716824.1"/>
    <property type="molecule type" value="Genomic_DNA"/>
</dbReference>
<evidence type="ECO:0000313" key="2">
    <source>
        <dbReference type="EMBL" id="GAA3716824.1"/>
    </source>
</evidence>
<accession>A0ABP7EC80</accession>
<protein>
    <submittedName>
        <fullName evidence="2">Uncharacterized protein</fullName>
    </submittedName>
</protein>
<feature type="region of interest" description="Disordered" evidence="1">
    <location>
        <begin position="1"/>
        <end position="21"/>
    </location>
</feature>
<dbReference type="Proteomes" id="UP001500051">
    <property type="component" value="Unassembled WGS sequence"/>
</dbReference>
<evidence type="ECO:0000256" key="1">
    <source>
        <dbReference type="SAM" id="MobiDB-lite"/>
    </source>
</evidence>
<reference evidence="3" key="1">
    <citation type="journal article" date="2019" name="Int. J. Syst. Evol. Microbiol.">
        <title>The Global Catalogue of Microorganisms (GCM) 10K type strain sequencing project: providing services to taxonomists for standard genome sequencing and annotation.</title>
        <authorList>
            <consortium name="The Broad Institute Genomics Platform"/>
            <consortium name="The Broad Institute Genome Sequencing Center for Infectious Disease"/>
            <person name="Wu L."/>
            <person name="Ma J."/>
        </authorList>
    </citation>
    <scope>NUCLEOTIDE SEQUENCE [LARGE SCALE GENOMIC DNA]</scope>
    <source>
        <strain evidence="3">JCM 16548</strain>
    </source>
</reference>